<comment type="caution">
    <text evidence="3">The sequence shown here is derived from an EMBL/GenBank/DDBJ whole genome shotgun (WGS) entry which is preliminary data.</text>
</comment>
<dbReference type="Proteomes" id="UP001153069">
    <property type="component" value="Unassembled WGS sequence"/>
</dbReference>
<keyword evidence="4" id="KW-1185">Reference proteome</keyword>
<organism evidence="3 4">
    <name type="scientific">Seminavis robusta</name>
    <dbReference type="NCBI Taxonomy" id="568900"/>
    <lineage>
        <taxon>Eukaryota</taxon>
        <taxon>Sar</taxon>
        <taxon>Stramenopiles</taxon>
        <taxon>Ochrophyta</taxon>
        <taxon>Bacillariophyta</taxon>
        <taxon>Bacillariophyceae</taxon>
        <taxon>Bacillariophycidae</taxon>
        <taxon>Naviculales</taxon>
        <taxon>Naviculaceae</taxon>
        <taxon>Seminavis</taxon>
    </lineage>
</organism>
<feature type="region of interest" description="Disordered" evidence="1">
    <location>
        <begin position="1"/>
        <end position="182"/>
    </location>
</feature>
<dbReference type="OrthoDB" id="48867at2759"/>
<proteinExistence type="predicted"/>
<evidence type="ECO:0000313" key="3">
    <source>
        <dbReference type="EMBL" id="CAB9527834.1"/>
    </source>
</evidence>
<evidence type="ECO:0000259" key="2">
    <source>
        <dbReference type="Pfam" id="PF13843"/>
    </source>
</evidence>
<dbReference type="Pfam" id="PF13843">
    <property type="entry name" value="DDE_Tnp_1_7"/>
    <property type="match status" value="1"/>
</dbReference>
<reference evidence="3" key="1">
    <citation type="submission" date="2020-06" db="EMBL/GenBank/DDBJ databases">
        <authorList>
            <consortium name="Plant Systems Biology data submission"/>
        </authorList>
    </citation>
    <scope>NUCLEOTIDE SEQUENCE</scope>
    <source>
        <strain evidence="3">D6</strain>
    </source>
</reference>
<dbReference type="AlphaFoldDB" id="A0A9N8EZE2"/>
<dbReference type="InterPro" id="IPR029526">
    <property type="entry name" value="PGBD"/>
</dbReference>
<accession>A0A9N8EZE2</accession>
<protein>
    <recommendedName>
        <fullName evidence="2">PiggyBac transposable element-derived protein domain-containing protein</fullName>
    </recommendedName>
</protein>
<name>A0A9N8EZE2_9STRA</name>
<gene>
    <name evidence="3" type="ORF">SEMRO_2087_G313890.1</name>
</gene>
<feature type="compositionally biased region" description="Basic and acidic residues" evidence="1">
    <location>
        <begin position="28"/>
        <end position="37"/>
    </location>
</feature>
<feature type="compositionally biased region" description="Polar residues" evidence="1">
    <location>
        <begin position="212"/>
        <end position="236"/>
    </location>
</feature>
<evidence type="ECO:0000313" key="4">
    <source>
        <dbReference type="Proteomes" id="UP001153069"/>
    </source>
</evidence>
<feature type="region of interest" description="Disordered" evidence="1">
    <location>
        <begin position="194"/>
        <end position="253"/>
    </location>
</feature>
<sequence>MGRHRKPNLVKGTWVDERAKPKRHGKLLRGDRKDGNKHTWVVEFEQADGTKSEEVKTSAQLSRSDLQGPTPTGATNTSDNEEQHGNPPEASDDENKSDSDTDSENNEIETPPRPKRRAALNHRVINTPKPTAGISTSLTESSSGSESGNESDDDSGRGSSDSDSDSDDLLVVVATNHIDGNPAYDWTMHIVEGEEEQASNDGFPFQDDDSVTDSAGSSQEPTNVSSPNEPTESIPNEPTEDLEAADERDFEREEEHRLKMDVYLAEKEVLLEEGWSVSIVPEKPPLQPGAVVHSRHKKPKKGKVIKRSPCGEHWLVQFNGSERLVQMSSHGLTQVWEAEPYVWKIVEDSEPDSEEMEDYDTIGLVGFDFTRFSEQKIEETIDTLAYEYPFMKLLQYMWPGNPKEQVVLMNKAIDVENEDRKKKKRQLVKPVTEHEYWKFIGVLISAAAFRLGGHQLWEKESGRLHWTVTDPIDLGCKGQGIMPFYRFKDLKSMFPSAFQDMDAKEKKDPWSMVRGILNGYNDKRARVIAASIRKIMDESMSAYKPQTTKTGNIPHLSYIDRKPEPLGTELKTVACSKTGVIIYAEIQEGAIAMNKKRHAKLGGTISCSIRLAEDSLYCGSKLPSRQEAKARQAPECFKGDSWFTSVPVAEWMSEHGHAYSGAMKTNTRLFPNKEIEEKMEQWPSGSYLVLECHTPNGHDLIAIGYRYNRKKTLLFLATKNAGSTKPGRPYTAKFADSLGTIQERLVPRPAVLSEYFNDSNVIDTHNHVRQGELKLEKRWVTHDGWFRIATTIIGMTITDCWKLIKHSGPDYLKETTIVQFADMLAADLIRNNVPDKPPTGNGLYINVDGPPAEIGGRPQEVCSPVTVATVETVVTEHKFADNSDCEDDGHGRPRRRVCQGKGCTKKTQKKCQHRSCKSRRYNANGPEKRGVFFCENHWGEHHKDVAAALATMYDSDW</sequence>
<feature type="compositionally biased region" description="Polar residues" evidence="1">
    <location>
        <begin position="57"/>
        <end position="78"/>
    </location>
</feature>
<feature type="domain" description="PiggyBac transposable element-derived protein" evidence="2">
    <location>
        <begin position="422"/>
        <end position="797"/>
    </location>
</feature>
<dbReference type="EMBL" id="CAICTM010002085">
    <property type="protein sequence ID" value="CAB9527834.1"/>
    <property type="molecule type" value="Genomic_DNA"/>
</dbReference>
<evidence type="ECO:0000256" key="1">
    <source>
        <dbReference type="SAM" id="MobiDB-lite"/>
    </source>
</evidence>